<accession>X1K9Z2</accession>
<name>X1K9Z2_9ZZZZ</name>
<dbReference type="EMBL" id="BARU01036597">
    <property type="protein sequence ID" value="GAH78883.1"/>
    <property type="molecule type" value="Genomic_DNA"/>
</dbReference>
<gene>
    <name evidence="1" type="ORF">S03H2_57129</name>
</gene>
<feature type="non-terminal residue" evidence="1">
    <location>
        <position position="252"/>
    </location>
</feature>
<protein>
    <submittedName>
        <fullName evidence="1">Uncharacterized protein</fullName>
    </submittedName>
</protein>
<organism evidence="1">
    <name type="scientific">marine sediment metagenome</name>
    <dbReference type="NCBI Taxonomy" id="412755"/>
    <lineage>
        <taxon>unclassified sequences</taxon>
        <taxon>metagenomes</taxon>
        <taxon>ecological metagenomes</taxon>
    </lineage>
</organism>
<evidence type="ECO:0000313" key="1">
    <source>
        <dbReference type="EMBL" id="GAH78883.1"/>
    </source>
</evidence>
<feature type="non-terminal residue" evidence="1">
    <location>
        <position position="1"/>
    </location>
</feature>
<reference evidence="1" key="1">
    <citation type="journal article" date="2014" name="Front. Microbiol.">
        <title>High frequency of phylogenetically diverse reductive dehalogenase-homologous genes in deep subseafloor sedimentary metagenomes.</title>
        <authorList>
            <person name="Kawai M."/>
            <person name="Futagami T."/>
            <person name="Toyoda A."/>
            <person name="Takaki Y."/>
            <person name="Nishi S."/>
            <person name="Hori S."/>
            <person name="Arai W."/>
            <person name="Tsubouchi T."/>
            <person name="Morono Y."/>
            <person name="Uchiyama I."/>
            <person name="Ito T."/>
            <person name="Fujiyama A."/>
            <person name="Inagaki F."/>
            <person name="Takami H."/>
        </authorList>
    </citation>
    <scope>NUCLEOTIDE SEQUENCE</scope>
    <source>
        <strain evidence="1">Expedition CK06-06</strain>
    </source>
</reference>
<dbReference type="AlphaFoldDB" id="X1K9Z2"/>
<comment type="caution">
    <text evidence="1">The sequence shown here is derived from an EMBL/GenBank/DDBJ whole genome shotgun (WGS) entry which is preliminary data.</text>
</comment>
<sequence>AEYEYSNGEWAHFLEHANLSLKTLAIFTKGLDDENAGKIYEKMTFYTSLISTFTDILENNILSTYVNNKIKEFDTKIATEIIEDLIPLAKDSWSKIKTEEILQKIQSEFKNYPFNDVGKERTIKFSAFGTSWQFSWKNNLVETAKSEQLISLLQILFAECIERDLFLVKSDVLIKINLGSEYKIQNQHQGDRFVFLVVLPQKTPSNKEEIDRYHREALGIAIQVFSELSLLPRERIVRLLENLFEERFINKA</sequence>
<proteinExistence type="predicted"/>